<protein>
    <recommendedName>
        <fullName evidence="10">Glutathione transport system permease protein GsiC</fullName>
    </recommendedName>
</protein>
<evidence type="ECO:0000256" key="11">
    <source>
        <dbReference type="RuleBase" id="RU363032"/>
    </source>
</evidence>
<dbReference type="GeneID" id="93029741"/>
<evidence type="ECO:0000256" key="10">
    <source>
        <dbReference type="ARBA" id="ARBA00041107"/>
    </source>
</evidence>
<feature type="transmembrane region" description="Helical" evidence="11">
    <location>
        <begin position="227"/>
        <end position="253"/>
    </location>
</feature>
<feature type="transmembrane region" description="Helical" evidence="11">
    <location>
        <begin position="173"/>
        <end position="191"/>
    </location>
</feature>
<dbReference type="PROSITE" id="PS50928">
    <property type="entry name" value="ABC_TM1"/>
    <property type="match status" value="1"/>
</dbReference>
<dbReference type="Proteomes" id="UP000494125">
    <property type="component" value="Unassembled WGS sequence"/>
</dbReference>
<comment type="function">
    <text evidence="9">Part of the ABC transporter complex GsiABCD involved in glutathione import. Probably responsible for the translocation of the substrate across the membrane.</text>
</comment>
<keyword evidence="14" id="KW-1185">Reference proteome</keyword>
<evidence type="ECO:0000313" key="13">
    <source>
        <dbReference type="EMBL" id="VWB97024.1"/>
    </source>
</evidence>
<feature type="transmembrane region" description="Helical" evidence="11">
    <location>
        <begin position="9"/>
        <end position="30"/>
    </location>
</feature>
<comment type="subcellular location">
    <subcellularLocation>
        <location evidence="1">Cell inner membrane</location>
        <topology evidence="1">Multi-pass membrane protein</topology>
    </subcellularLocation>
    <subcellularLocation>
        <location evidence="11">Cell membrane</location>
        <topology evidence="11">Multi-pass membrane protein</topology>
    </subcellularLocation>
</comment>
<evidence type="ECO:0000256" key="7">
    <source>
        <dbReference type="ARBA" id="ARBA00022989"/>
    </source>
</evidence>
<dbReference type="Gene3D" id="1.10.3720.10">
    <property type="entry name" value="MetI-like"/>
    <property type="match status" value="1"/>
</dbReference>
<evidence type="ECO:0000256" key="5">
    <source>
        <dbReference type="ARBA" id="ARBA00022519"/>
    </source>
</evidence>
<evidence type="ECO:0000256" key="6">
    <source>
        <dbReference type="ARBA" id="ARBA00022692"/>
    </source>
</evidence>
<accession>A0A6P2NR08</accession>
<proteinExistence type="inferred from homology"/>
<evidence type="ECO:0000256" key="8">
    <source>
        <dbReference type="ARBA" id="ARBA00023136"/>
    </source>
</evidence>
<dbReference type="Pfam" id="PF19300">
    <property type="entry name" value="BPD_transp_1_N"/>
    <property type="match status" value="1"/>
</dbReference>
<dbReference type="PANTHER" id="PTHR43163">
    <property type="entry name" value="DIPEPTIDE TRANSPORT SYSTEM PERMEASE PROTEIN DPPB-RELATED"/>
    <property type="match status" value="1"/>
</dbReference>
<dbReference type="PANTHER" id="PTHR43163:SF5">
    <property type="entry name" value="GLUTATHIONE TRANSPORT SYSTEM PERMEASE PROTEIN GSIC"/>
    <property type="match status" value="1"/>
</dbReference>
<evidence type="ECO:0000256" key="1">
    <source>
        <dbReference type="ARBA" id="ARBA00004429"/>
    </source>
</evidence>
<dbReference type="InterPro" id="IPR045621">
    <property type="entry name" value="BPD_transp_1_N"/>
</dbReference>
<evidence type="ECO:0000256" key="3">
    <source>
        <dbReference type="ARBA" id="ARBA00022448"/>
    </source>
</evidence>
<keyword evidence="4" id="KW-1003">Cell membrane</keyword>
<dbReference type="GO" id="GO:0055085">
    <property type="term" value="P:transmembrane transport"/>
    <property type="evidence" value="ECO:0007669"/>
    <property type="project" value="InterPro"/>
</dbReference>
<evidence type="ECO:0000313" key="14">
    <source>
        <dbReference type="Proteomes" id="UP000494125"/>
    </source>
</evidence>
<evidence type="ECO:0000256" key="4">
    <source>
        <dbReference type="ARBA" id="ARBA00022475"/>
    </source>
</evidence>
<evidence type="ECO:0000256" key="2">
    <source>
        <dbReference type="ARBA" id="ARBA00009306"/>
    </source>
</evidence>
<keyword evidence="6 11" id="KW-0812">Transmembrane</keyword>
<dbReference type="NCBIfam" id="NF011661">
    <property type="entry name" value="PRK15081.1"/>
    <property type="match status" value="1"/>
</dbReference>
<dbReference type="Pfam" id="PF00528">
    <property type="entry name" value="BPD_transp_1"/>
    <property type="match status" value="1"/>
</dbReference>
<reference evidence="13 14" key="1">
    <citation type="submission" date="2019-09" db="EMBL/GenBank/DDBJ databases">
        <authorList>
            <person name="Depoorter E."/>
        </authorList>
    </citation>
    <scope>NUCLEOTIDE SEQUENCE [LARGE SCALE GENOMIC DNA]</scope>
    <source>
        <strain evidence="13">LMG 24065</strain>
    </source>
</reference>
<gene>
    <name evidence="13" type="ORF">BDI24065_04672</name>
</gene>
<dbReference type="FunFam" id="1.10.3720.10:FF:000024">
    <property type="entry name" value="Glutathione ABC transporter permease GsiC"/>
    <property type="match status" value="1"/>
</dbReference>
<keyword evidence="8 11" id="KW-0472">Membrane</keyword>
<name>A0A6P2NR08_9BURK</name>
<dbReference type="EMBL" id="CABVPN010000024">
    <property type="protein sequence ID" value="VWB97024.1"/>
    <property type="molecule type" value="Genomic_DNA"/>
</dbReference>
<organism evidence="13 14">
    <name type="scientific">Burkholderia diffusa</name>
    <dbReference type="NCBI Taxonomy" id="488732"/>
    <lineage>
        <taxon>Bacteria</taxon>
        <taxon>Pseudomonadati</taxon>
        <taxon>Pseudomonadota</taxon>
        <taxon>Betaproteobacteria</taxon>
        <taxon>Burkholderiales</taxon>
        <taxon>Burkholderiaceae</taxon>
        <taxon>Burkholderia</taxon>
        <taxon>Burkholderia cepacia complex</taxon>
    </lineage>
</organism>
<dbReference type="RefSeq" id="WP_124628683.1">
    <property type="nucleotide sequence ID" value="NZ_CABVPN010000024.1"/>
</dbReference>
<feature type="transmembrane region" description="Helical" evidence="11">
    <location>
        <begin position="99"/>
        <end position="123"/>
    </location>
</feature>
<comment type="similarity">
    <text evidence="2 11">Belongs to the binding-protein-dependent transport system permease family.</text>
</comment>
<dbReference type="InterPro" id="IPR000515">
    <property type="entry name" value="MetI-like"/>
</dbReference>
<feature type="transmembrane region" description="Helical" evidence="11">
    <location>
        <begin position="135"/>
        <end position="161"/>
    </location>
</feature>
<dbReference type="InterPro" id="IPR035906">
    <property type="entry name" value="MetI-like_sf"/>
</dbReference>
<dbReference type="CDD" id="cd06261">
    <property type="entry name" value="TM_PBP2"/>
    <property type="match status" value="1"/>
</dbReference>
<dbReference type="AlphaFoldDB" id="A0A6P2NR08"/>
<feature type="transmembrane region" description="Helical" evidence="11">
    <location>
        <begin position="273"/>
        <end position="299"/>
    </location>
</feature>
<feature type="domain" description="ABC transmembrane type-1" evidence="12">
    <location>
        <begin position="95"/>
        <end position="292"/>
    </location>
</feature>
<keyword evidence="3 11" id="KW-0813">Transport</keyword>
<keyword evidence="5" id="KW-0997">Cell inner membrane</keyword>
<evidence type="ECO:0000256" key="9">
    <source>
        <dbReference type="ARBA" id="ARBA00037215"/>
    </source>
</evidence>
<dbReference type="SUPFAM" id="SSF161098">
    <property type="entry name" value="MetI-like"/>
    <property type="match status" value="1"/>
</dbReference>
<evidence type="ECO:0000259" key="12">
    <source>
        <dbReference type="PROSITE" id="PS50928"/>
    </source>
</evidence>
<dbReference type="GO" id="GO:0005886">
    <property type="term" value="C:plasma membrane"/>
    <property type="evidence" value="ECO:0007669"/>
    <property type="project" value="UniProtKB-SubCell"/>
</dbReference>
<sequence>MLNFLVKRLFGLLPTLAIVAVLVFLFVHLLPGDPARLAAGPEADDATVALVRADLGLDRPLPAQFANFFVKIAHGDFGTSTRSKRPVSTEIGERFMPTLLLTLISMVWATAFGMAIGIASAVWRNRWPDRLGMTIAVSGISFPAFALGMLLMEIFSVKLGWLPVVPDGTWKSYVLPSLTLGAAVAAVMARFTRASFVEVLNEDYVRTARAKGVHEPMVVLKHCLRNAMIPVVTMMGLQFGFLLGGSIVVEAVFNWPGLGRLLVDAVTMRDYPVIQAIVLLFSLEFILINLTVDVLYAVINPTIRFK</sequence>
<keyword evidence="7 11" id="KW-1133">Transmembrane helix</keyword>